<protein>
    <submittedName>
        <fullName evidence="2">Uncharacterized protein</fullName>
    </submittedName>
</protein>
<sequence length="449" mass="48723">MTEYMASPQVYEEYMTSRERCARWVQTHSSDPDRFCSPSIPLTEIEGFIPSSPPSDAGSSHSLPPKMVLRYNDGRPDIPIPYTSLSSRRHAHNTRGSPSGPPYRPPGHQRSHTTTATHLHPHSSSPIPIHPSHKSNQRHASHNPHPEPIGADAGSPEEIRVLPSQRPAPSPLPPRSAAVSSSHRQRSHHSRSKSLSRADPHFPREDLPAASSHSRPIAYPPPGSHHSHAAPQMNPQAGPAPWHGLHVHSSSSSTKHSRGNSSHKVPPAIVYAPHHGRAPHYTPPAILYHPPQRGPNGMIYSHSAPVPIQGGPYPTPMAPSNYEERGRRDRTRSLGPGRVHKVPRSEDGQGSDAGSVGSGSTYYVLPTEGQKVHVIAPSPGESIHTATSATKSPGPSPKKPFFQRLFDFAKIGSSTGGPTRGPRKTLQRRRSTGDSERPTSLPAHRQALE</sequence>
<evidence type="ECO:0000313" key="2">
    <source>
        <dbReference type="EMBL" id="KAF5358265.1"/>
    </source>
</evidence>
<feature type="compositionally biased region" description="Basic residues" evidence="1">
    <location>
        <begin position="131"/>
        <end position="142"/>
    </location>
</feature>
<feature type="compositionally biased region" description="Low complexity" evidence="1">
    <location>
        <begin position="247"/>
        <end position="263"/>
    </location>
</feature>
<evidence type="ECO:0000313" key="3">
    <source>
        <dbReference type="Proteomes" id="UP000559027"/>
    </source>
</evidence>
<feature type="region of interest" description="Disordered" evidence="1">
    <location>
        <begin position="377"/>
        <end position="449"/>
    </location>
</feature>
<feature type="compositionally biased region" description="Basic residues" evidence="1">
    <location>
        <begin position="421"/>
        <end position="430"/>
    </location>
</feature>
<keyword evidence="3" id="KW-1185">Reference proteome</keyword>
<feature type="region of interest" description="Disordered" evidence="1">
    <location>
        <begin position="309"/>
        <end position="362"/>
    </location>
</feature>
<dbReference type="EMBL" id="JAACJO010000005">
    <property type="protein sequence ID" value="KAF5358265.1"/>
    <property type="molecule type" value="Genomic_DNA"/>
</dbReference>
<dbReference type="AlphaFoldDB" id="A0A8H5LI20"/>
<name>A0A8H5LI20_9AGAR</name>
<evidence type="ECO:0000256" key="1">
    <source>
        <dbReference type="SAM" id="MobiDB-lite"/>
    </source>
</evidence>
<comment type="caution">
    <text evidence="2">The sequence shown here is derived from an EMBL/GenBank/DDBJ whole genome shotgun (WGS) entry which is preliminary data.</text>
</comment>
<feature type="compositionally biased region" description="Basic and acidic residues" evidence="1">
    <location>
        <begin position="196"/>
        <end position="207"/>
    </location>
</feature>
<reference evidence="2 3" key="1">
    <citation type="journal article" date="2020" name="ISME J.">
        <title>Uncovering the hidden diversity of litter-decomposition mechanisms in mushroom-forming fungi.</title>
        <authorList>
            <person name="Floudas D."/>
            <person name="Bentzer J."/>
            <person name="Ahren D."/>
            <person name="Johansson T."/>
            <person name="Persson P."/>
            <person name="Tunlid A."/>
        </authorList>
    </citation>
    <scope>NUCLEOTIDE SEQUENCE [LARGE SCALE GENOMIC DNA]</scope>
    <source>
        <strain evidence="2 3">CBS 146.42</strain>
    </source>
</reference>
<dbReference type="OrthoDB" id="3249663at2759"/>
<gene>
    <name evidence="2" type="ORF">D9756_001235</name>
</gene>
<feature type="compositionally biased region" description="Basic residues" evidence="1">
    <location>
        <begin position="183"/>
        <end position="194"/>
    </location>
</feature>
<proteinExistence type="predicted"/>
<feature type="region of interest" description="Disordered" evidence="1">
    <location>
        <begin position="45"/>
        <end position="268"/>
    </location>
</feature>
<dbReference type="Proteomes" id="UP000559027">
    <property type="component" value="Unassembled WGS sequence"/>
</dbReference>
<organism evidence="2 3">
    <name type="scientific">Leucocoprinus leucothites</name>
    <dbReference type="NCBI Taxonomy" id="201217"/>
    <lineage>
        <taxon>Eukaryota</taxon>
        <taxon>Fungi</taxon>
        <taxon>Dikarya</taxon>
        <taxon>Basidiomycota</taxon>
        <taxon>Agaricomycotina</taxon>
        <taxon>Agaricomycetes</taxon>
        <taxon>Agaricomycetidae</taxon>
        <taxon>Agaricales</taxon>
        <taxon>Agaricineae</taxon>
        <taxon>Agaricaceae</taxon>
        <taxon>Leucocoprinus</taxon>
    </lineage>
</organism>
<accession>A0A8H5LI20</accession>